<comment type="caution">
    <text evidence="1">The sequence shown here is derived from an EMBL/GenBank/DDBJ whole genome shotgun (WGS) entry which is preliminary data.</text>
</comment>
<dbReference type="EMBL" id="MNCJ02000321">
    <property type="protein sequence ID" value="KAF5801641.1"/>
    <property type="molecule type" value="Genomic_DNA"/>
</dbReference>
<sequence>MIVSFTCRSSLGWVLHTFIPYLMLGKQVVCVRFIDSGLQGTSVIQGGHFSAIATDVAARRLDIPHIHRRTGRIGRVGKKGVAHTFFHEGAFYICFTIVCYI</sequence>
<proteinExistence type="predicted"/>
<dbReference type="InterPro" id="IPR027417">
    <property type="entry name" value="P-loop_NTPase"/>
</dbReference>
<keyword evidence="1" id="KW-0378">Hydrolase</keyword>
<keyword evidence="1" id="KW-0547">Nucleotide-binding</keyword>
<dbReference type="AlphaFoldDB" id="A0A9K3IR77"/>
<name>A0A9K3IR77_HELAN</name>
<keyword evidence="1" id="KW-0067">ATP-binding</keyword>
<dbReference type="SUPFAM" id="SSF52540">
    <property type="entry name" value="P-loop containing nucleoside triphosphate hydrolases"/>
    <property type="match status" value="1"/>
</dbReference>
<reference evidence="1" key="1">
    <citation type="journal article" date="2017" name="Nature">
        <title>The sunflower genome provides insights into oil metabolism, flowering and Asterid evolution.</title>
        <authorList>
            <person name="Badouin H."/>
            <person name="Gouzy J."/>
            <person name="Grassa C.J."/>
            <person name="Murat F."/>
            <person name="Staton S.E."/>
            <person name="Cottret L."/>
            <person name="Lelandais-Briere C."/>
            <person name="Owens G.L."/>
            <person name="Carrere S."/>
            <person name="Mayjonade B."/>
            <person name="Legrand L."/>
            <person name="Gill N."/>
            <person name="Kane N.C."/>
            <person name="Bowers J.E."/>
            <person name="Hubner S."/>
            <person name="Bellec A."/>
            <person name="Berard A."/>
            <person name="Berges H."/>
            <person name="Blanchet N."/>
            <person name="Boniface M.C."/>
            <person name="Brunel D."/>
            <person name="Catrice O."/>
            <person name="Chaidir N."/>
            <person name="Claudel C."/>
            <person name="Donnadieu C."/>
            <person name="Faraut T."/>
            <person name="Fievet G."/>
            <person name="Helmstetter N."/>
            <person name="King M."/>
            <person name="Knapp S.J."/>
            <person name="Lai Z."/>
            <person name="Le Paslier M.C."/>
            <person name="Lippi Y."/>
            <person name="Lorenzon L."/>
            <person name="Mandel J.R."/>
            <person name="Marage G."/>
            <person name="Marchand G."/>
            <person name="Marquand E."/>
            <person name="Bret-Mestries E."/>
            <person name="Morien E."/>
            <person name="Nambeesan S."/>
            <person name="Nguyen T."/>
            <person name="Pegot-Espagnet P."/>
            <person name="Pouilly N."/>
            <person name="Raftis F."/>
            <person name="Sallet E."/>
            <person name="Schiex T."/>
            <person name="Thomas J."/>
            <person name="Vandecasteele C."/>
            <person name="Vares D."/>
            <person name="Vear F."/>
            <person name="Vautrin S."/>
            <person name="Crespi M."/>
            <person name="Mangin B."/>
            <person name="Burke J.M."/>
            <person name="Salse J."/>
            <person name="Munos S."/>
            <person name="Vincourt P."/>
            <person name="Rieseberg L.H."/>
            <person name="Langlade N.B."/>
        </authorList>
    </citation>
    <scope>NUCLEOTIDE SEQUENCE</scope>
    <source>
        <tissue evidence="1">Leaves</tissue>
    </source>
</reference>
<dbReference type="Proteomes" id="UP000215914">
    <property type="component" value="Unassembled WGS sequence"/>
</dbReference>
<dbReference type="GO" id="GO:0003724">
    <property type="term" value="F:RNA helicase activity"/>
    <property type="evidence" value="ECO:0007669"/>
    <property type="project" value="UniProtKB-EC"/>
</dbReference>
<protein>
    <submittedName>
        <fullName evidence="1">RNA helicase</fullName>
        <ecNumber evidence="1">3.6.4.13</ecNumber>
    </submittedName>
</protein>
<dbReference type="GO" id="GO:0016787">
    <property type="term" value="F:hydrolase activity"/>
    <property type="evidence" value="ECO:0007669"/>
    <property type="project" value="UniProtKB-KW"/>
</dbReference>
<keyword evidence="1" id="KW-0347">Helicase</keyword>
<evidence type="ECO:0000313" key="2">
    <source>
        <dbReference type="Proteomes" id="UP000215914"/>
    </source>
</evidence>
<dbReference type="Gramene" id="mRNA:HanXRQr2_Chr06g0250471">
    <property type="protein sequence ID" value="mRNA:HanXRQr2_Chr06g0250471"/>
    <property type="gene ID" value="HanXRQr2_Chr06g0250471"/>
</dbReference>
<keyword evidence="2" id="KW-1185">Reference proteome</keyword>
<reference evidence="1" key="2">
    <citation type="submission" date="2020-06" db="EMBL/GenBank/DDBJ databases">
        <title>Helianthus annuus Genome sequencing and assembly Release 2.</title>
        <authorList>
            <person name="Gouzy J."/>
            <person name="Langlade N."/>
            <person name="Munos S."/>
        </authorList>
    </citation>
    <scope>NUCLEOTIDE SEQUENCE</scope>
    <source>
        <tissue evidence="1">Leaves</tissue>
    </source>
</reference>
<accession>A0A9K3IR77</accession>
<organism evidence="1 2">
    <name type="scientific">Helianthus annuus</name>
    <name type="common">Common sunflower</name>
    <dbReference type="NCBI Taxonomy" id="4232"/>
    <lineage>
        <taxon>Eukaryota</taxon>
        <taxon>Viridiplantae</taxon>
        <taxon>Streptophyta</taxon>
        <taxon>Embryophyta</taxon>
        <taxon>Tracheophyta</taxon>
        <taxon>Spermatophyta</taxon>
        <taxon>Magnoliopsida</taxon>
        <taxon>eudicotyledons</taxon>
        <taxon>Gunneridae</taxon>
        <taxon>Pentapetalae</taxon>
        <taxon>asterids</taxon>
        <taxon>campanulids</taxon>
        <taxon>Asterales</taxon>
        <taxon>Asteraceae</taxon>
        <taxon>Asteroideae</taxon>
        <taxon>Heliantheae alliance</taxon>
        <taxon>Heliantheae</taxon>
        <taxon>Helianthus</taxon>
    </lineage>
</organism>
<evidence type="ECO:0000313" key="1">
    <source>
        <dbReference type="EMBL" id="KAF5801641.1"/>
    </source>
</evidence>
<dbReference type="EC" id="3.6.4.13" evidence="1"/>
<gene>
    <name evidence="1" type="ORF">HanXRQr2_Chr06g0250471</name>
</gene>